<comment type="caution">
    <text evidence="10">The sequence shown here is derived from an EMBL/GenBank/DDBJ whole genome shotgun (WGS) entry which is preliminary data.</text>
</comment>
<reference evidence="10 11" key="1">
    <citation type="journal article" date="2021" name="Elife">
        <title>Chloroplast acquisition without the gene transfer in kleptoplastic sea slugs, Plakobranchus ocellatus.</title>
        <authorList>
            <person name="Maeda T."/>
            <person name="Takahashi S."/>
            <person name="Yoshida T."/>
            <person name="Shimamura S."/>
            <person name="Takaki Y."/>
            <person name="Nagai Y."/>
            <person name="Toyoda A."/>
            <person name="Suzuki Y."/>
            <person name="Arimoto A."/>
            <person name="Ishii H."/>
            <person name="Satoh N."/>
            <person name="Nishiyama T."/>
            <person name="Hasebe M."/>
            <person name="Maruyama T."/>
            <person name="Minagawa J."/>
            <person name="Obokata J."/>
            <person name="Shigenobu S."/>
        </authorList>
    </citation>
    <scope>NUCLEOTIDE SEQUENCE [LARGE SCALE GENOMIC DNA]</scope>
</reference>
<feature type="binding site" evidence="8">
    <location>
        <begin position="153"/>
        <end position="156"/>
    </location>
    <ligand>
        <name>substrate</name>
    </ligand>
</feature>
<comment type="similarity">
    <text evidence="2">Belongs to the Ntn-hydrolase family.</text>
</comment>
<dbReference type="CDD" id="cd04701">
    <property type="entry name" value="Asparaginase_2"/>
    <property type="match status" value="1"/>
</dbReference>
<feature type="site" description="Cleavage; by autolysis" evidence="9">
    <location>
        <begin position="124"/>
        <end position="125"/>
    </location>
</feature>
<feature type="binding site" evidence="8">
    <location>
        <begin position="176"/>
        <end position="179"/>
    </location>
    <ligand>
        <name>substrate</name>
    </ligand>
</feature>
<dbReference type="GO" id="GO:0004067">
    <property type="term" value="F:asparaginase activity"/>
    <property type="evidence" value="ECO:0007669"/>
    <property type="project" value="UniProtKB-EC"/>
</dbReference>
<dbReference type="SUPFAM" id="SSF56235">
    <property type="entry name" value="N-terminal nucleophile aminohydrolases (Ntn hydrolases)"/>
    <property type="match status" value="1"/>
</dbReference>
<dbReference type="PANTHER" id="PTHR10188">
    <property type="entry name" value="L-ASPARAGINASE"/>
    <property type="match status" value="1"/>
</dbReference>
<evidence type="ECO:0000256" key="2">
    <source>
        <dbReference type="ARBA" id="ARBA00010872"/>
    </source>
</evidence>
<evidence type="ECO:0000256" key="7">
    <source>
        <dbReference type="PIRSR" id="PIRSR600246-1"/>
    </source>
</evidence>
<accession>A0AAV4EGB8</accession>
<organism evidence="10 11">
    <name type="scientific">Elysia marginata</name>
    <dbReference type="NCBI Taxonomy" id="1093978"/>
    <lineage>
        <taxon>Eukaryota</taxon>
        <taxon>Metazoa</taxon>
        <taxon>Spiralia</taxon>
        <taxon>Lophotrochozoa</taxon>
        <taxon>Mollusca</taxon>
        <taxon>Gastropoda</taxon>
        <taxon>Heterobranchia</taxon>
        <taxon>Euthyneura</taxon>
        <taxon>Panpulmonata</taxon>
        <taxon>Sacoglossa</taxon>
        <taxon>Placobranchoidea</taxon>
        <taxon>Plakobranchidae</taxon>
        <taxon>Elysia</taxon>
    </lineage>
</organism>
<evidence type="ECO:0000256" key="9">
    <source>
        <dbReference type="PIRSR" id="PIRSR600246-3"/>
    </source>
</evidence>
<feature type="active site" description="Nucleophile" evidence="7">
    <location>
        <position position="125"/>
    </location>
</feature>
<dbReference type="AlphaFoldDB" id="A0AAV4EGB8"/>
<dbReference type="Pfam" id="PF01112">
    <property type="entry name" value="Asparaginase_2"/>
    <property type="match status" value="1"/>
</dbReference>
<evidence type="ECO:0000256" key="3">
    <source>
        <dbReference type="ARBA" id="ARBA00022670"/>
    </source>
</evidence>
<proteinExistence type="inferred from homology"/>
<sequence length="260" mass="28309">MEDSYLFNAGKGAVFTHDGKNELDASIMYGKDLNAGAIAGVRDVKNPISLARKVMQVSKHVMLSGEGASDFAKSQGLEIVTPSYFYTDRRFKALQHIKNEEKISLDQDEKTTMLYSDPDNKKFGTVGCVALDKDGNITAGTSTGGMTNKRWGRIGDSPIIGSGTYANNKTCGVSCTGWGEYFIRAQVAYDISAMINYKGFSLGEATKEVIHKKLTKLGGKGGVIAIDKYGNMQAMFNTVGMYRATMDDQGNLEIEIYKGH</sequence>
<evidence type="ECO:0000256" key="6">
    <source>
        <dbReference type="ARBA" id="ARBA00049366"/>
    </source>
</evidence>
<dbReference type="FunFam" id="3.60.20.30:FF:000001">
    <property type="entry name" value="Isoaspartyl peptidase/L-asparaginase"/>
    <property type="match status" value="1"/>
</dbReference>
<keyword evidence="5" id="KW-0068">Autocatalytic cleavage</keyword>
<keyword evidence="11" id="KW-1185">Reference proteome</keyword>
<comment type="catalytic activity">
    <reaction evidence="6">
        <text>L-asparagine + H2O = L-aspartate + NH4(+)</text>
        <dbReference type="Rhea" id="RHEA:21016"/>
        <dbReference type="ChEBI" id="CHEBI:15377"/>
        <dbReference type="ChEBI" id="CHEBI:28938"/>
        <dbReference type="ChEBI" id="CHEBI:29991"/>
        <dbReference type="ChEBI" id="CHEBI:58048"/>
        <dbReference type="EC" id="3.5.1.1"/>
    </reaction>
</comment>
<evidence type="ECO:0000256" key="5">
    <source>
        <dbReference type="ARBA" id="ARBA00022813"/>
    </source>
</evidence>
<dbReference type="PANTHER" id="PTHR10188:SF6">
    <property type="entry name" value="N(4)-(BETA-N-ACETYLGLUCOSAMINYL)-L-ASPARAGINASE"/>
    <property type="match status" value="1"/>
</dbReference>
<evidence type="ECO:0000256" key="1">
    <source>
        <dbReference type="ARBA" id="ARBA00000306"/>
    </source>
</evidence>
<keyword evidence="3" id="KW-0645">Protease</keyword>
<evidence type="ECO:0000256" key="4">
    <source>
        <dbReference type="ARBA" id="ARBA00022801"/>
    </source>
</evidence>
<comment type="catalytic activity">
    <reaction evidence="1">
        <text>Cleavage of a beta-linked Asp residue from the N-terminus of a polypeptide.</text>
        <dbReference type="EC" id="3.4.19.5"/>
    </reaction>
</comment>
<dbReference type="GO" id="GO:0008798">
    <property type="term" value="F:beta-aspartyl-peptidase activity"/>
    <property type="evidence" value="ECO:0007669"/>
    <property type="project" value="UniProtKB-EC"/>
</dbReference>
<dbReference type="GO" id="GO:0006508">
    <property type="term" value="P:proteolysis"/>
    <property type="evidence" value="ECO:0007669"/>
    <property type="project" value="UniProtKB-KW"/>
</dbReference>
<keyword evidence="4" id="KW-0378">Hydrolase</keyword>
<evidence type="ECO:0000313" key="10">
    <source>
        <dbReference type="EMBL" id="GFR59531.1"/>
    </source>
</evidence>
<evidence type="ECO:0000313" key="11">
    <source>
        <dbReference type="Proteomes" id="UP000762676"/>
    </source>
</evidence>
<name>A0AAV4EGB8_9GAST</name>
<gene>
    <name evidence="10" type="ORF">ElyMa_005387600</name>
</gene>
<dbReference type="InterPro" id="IPR029055">
    <property type="entry name" value="Ntn_hydrolases_N"/>
</dbReference>
<protein>
    <submittedName>
        <fullName evidence="10">Isoaspartyl peptidase</fullName>
    </submittedName>
</protein>
<dbReference type="InterPro" id="IPR000246">
    <property type="entry name" value="Peptidase_T2"/>
</dbReference>
<evidence type="ECO:0000256" key="8">
    <source>
        <dbReference type="PIRSR" id="PIRSR600246-2"/>
    </source>
</evidence>
<dbReference type="EMBL" id="BMAT01010719">
    <property type="protein sequence ID" value="GFR59531.1"/>
    <property type="molecule type" value="Genomic_DNA"/>
</dbReference>
<dbReference type="Proteomes" id="UP000762676">
    <property type="component" value="Unassembled WGS sequence"/>
</dbReference>
<dbReference type="Gene3D" id="3.60.20.30">
    <property type="entry name" value="(Glycosyl)asparaginase"/>
    <property type="match status" value="1"/>
</dbReference>